<feature type="domain" description="RNA polymerase sigma factor 70 region 4 type 2" evidence="6">
    <location>
        <begin position="121"/>
        <end position="172"/>
    </location>
</feature>
<dbReference type="RefSeq" id="WP_005817945.1">
    <property type="nucleotide sequence ID" value="NZ_CAXSVT010000001.1"/>
</dbReference>
<dbReference type="Gene3D" id="1.10.10.10">
    <property type="entry name" value="Winged helix-like DNA-binding domain superfamily/Winged helix DNA-binding domain"/>
    <property type="match status" value="1"/>
</dbReference>
<dbReference type="InterPro" id="IPR014284">
    <property type="entry name" value="RNA_pol_sigma-70_dom"/>
</dbReference>
<keyword evidence="2" id="KW-0805">Transcription regulation</keyword>
<dbReference type="AlphaFoldDB" id="A0A9X9IK24"/>
<keyword evidence="3" id="KW-0731">Sigma factor</keyword>
<dbReference type="GO" id="GO:0016987">
    <property type="term" value="F:sigma factor activity"/>
    <property type="evidence" value="ECO:0007669"/>
    <property type="project" value="UniProtKB-KW"/>
</dbReference>
<feature type="domain" description="RNA polymerase sigma-70 region 2" evidence="5">
    <location>
        <begin position="24"/>
        <end position="90"/>
    </location>
</feature>
<dbReference type="GO" id="GO:0006352">
    <property type="term" value="P:DNA-templated transcription initiation"/>
    <property type="evidence" value="ECO:0007669"/>
    <property type="project" value="InterPro"/>
</dbReference>
<evidence type="ECO:0000256" key="3">
    <source>
        <dbReference type="ARBA" id="ARBA00023082"/>
    </source>
</evidence>
<dbReference type="InterPro" id="IPR013324">
    <property type="entry name" value="RNA_pol_sigma_r3/r4-like"/>
</dbReference>
<accession>A0A9X9IK24</accession>
<evidence type="ECO:0000256" key="2">
    <source>
        <dbReference type="ARBA" id="ARBA00023015"/>
    </source>
</evidence>
<dbReference type="SUPFAM" id="SSF88946">
    <property type="entry name" value="Sigma2 domain of RNA polymerase sigma factors"/>
    <property type="match status" value="1"/>
</dbReference>
<gene>
    <name evidence="7" type="ORF">NXW39_13040</name>
</gene>
<dbReference type="InterPro" id="IPR013249">
    <property type="entry name" value="RNA_pol_sigma70_r4_t2"/>
</dbReference>
<evidence type="ECO:0000313" key="7">
    <source>
        <dbReference type="EMBL" id="UVO88304.1"/>
    </source>
</evidence>
<dbReference type="PANTHER" id="PTHR43133">
    <property type="entry name" value="RNA POLYMERASE ECF-TYPE SIGMA FACTO"/>
    <property type="match status" value="1"/>
</dbReference>
<dbReference type="Proteomes" id="UP001058403">
    <property type="component" value="Chromosome"/>
</dbReference>
<evidence type="ECO:0000256" key="1">
    <source>
        <dbReference type="ARBA" id="ARBA00010641"/>
    </source>
</evidence>
<evidence type="ECO:0000313" key="8">
    <source>
        <dbReference type="Proteomes" id="UP001058403"/>
    </source>
</evidence>
<protein>
    <submittedName>
        <fullName evidence="7">RNA polymerase sigma factor</fullName>
    </submittedName>
</protein>
<dbReference type="InterPro" id="IPR036388">
    <property type="entry name" value="WH-like_DNA-bd_sf"/>
</dbReference>
<dbReference type="Pfam" id="PF08281">
    <property type="entry name" value="Sigma70_r4_2"/>
    <property type="match status" value="1"/>
</dbReference>
<keyword evidence="4" id="KW-0804">Transcription</keyword>
<dbReference type="InterPro" id="IPR013325">
    <property type="entry name" value="RNA_pol_sigma_r2"/>
</dbReference>
<dbReference type="GO" id="GO:0003677">
    <property type="term" value="F:DNA binding"/>
    <property type="evidence" value="ECO:0007669"/>
    <property type="project" value="InterPro"/>
</dbReference>
<dbReference type="Pfam" id="PF04542">
    <property type="entry name" value="Sigma70_r2"/>
    <property type="match status" value="1"/>
</dbReference>
<dbReference type="EMBL" id="CP103070">
    <property type="protein sequence ID" value="UVO88304.1"/>
    <property type="molecule type" value="Genomic_DNA"/>
</dbReference>
<dbReference type="Gene3D" id="1.10.1740.10">
    <property type="match status" value="1"/>
</dbReference>
<evidence type="ECO:0000256" key="4">
    <source>
        <dbReference type="ARBA" id="ARBA00023163"/>
    </source>
</evidence>
<evidence type="ECO:0000259" key="5">
    <source>
        <dbReference type="Pfam" id="PF04542"/>
    </source>
</evidence>
<evidence type="ECO:0000259" key="6">
    <source>
        <dbReference type="Pfam" id="PF08281"/>
    </source>
</evidence>
<dbReference type="SUPFAM" id="SSF88659">
    <property type="entry name" value="Sigma3 and sigma4 domains of RNA polymerase sigma factors"/>
    <property type="match status" value="1"/>
</dbReference>
<proteinExistence type="inferred from homology"/>
<dbReference type="InterPro" id="IPR007627">
    <property type="entry name" value="RNA_pol_sigma70_r2"/>
</dbReference>
<name>A0A9X9IK24_BACFG</name>
<reference evidence="7" key="1">
    <citation type="submission" date="2022-08" db="EMBL/GenBank/DDBJ databases">
        <title>Genome Sequencing of Bacteroides fragilis Group Isolates with Nanopore Technology.</title>
        <authorList>
            <person name="Tisza M.J."/>
            <person name="Smith D."/>
            <person name="Dekker J.P."/>
        </authorList>
    </citation>
    <scope>NUCLEOTIDE SEQUENCE</scope>
    <source>
        <strain evidence="7">BFG-49</strain>
    </source>
</reference>
<organism evidence="7 8">
    <name type="scientific">Bacteroides fragilis</name>
    <dbReference type="NCBI Taxonomy" id="817"/>
    <lineage>
        <taxon>Bacteria</taxon>
        <taxon>Pseudomonadati</taxon>
        <taxon>Bacteroidota</taxon>
        <taxon>Bacteroidia</taxon>
        <taxon>Bacteroidales</taxon>
        <taxon>Bacteroidaceae</taxon>
        <taxon>Bacteroides</taxon>
    </lineage>
</organism>
<sequence>MEIKDDRELVAVIAKEPEKGFRSLMAKYKEALYWHIRRLVVAHEDAQDATQEAFVRIFRSLPNFKGECSFRSWIYRIATNEALRILDRRRDDRMSLDNSPVELNSMLADEYVDYSDLETVRLQQAILALPTKQQLVFNLRYYNELGYDEIAAIIDSTADSAKSNYHIAKEKIIKYMNLNS</sequence>
<comment type="similarity">
    <text evidence="1">Belongs to the sigma-70 factor family. ECF subfamily.</text>
</comment>
<dbReference type="PANTHER" id="PTHR43133:SF51">
    <property type="entry name" value="RNA POLYMERASE SIGMA FACTOR"/>
    <property type="match status" value="1"/>
</dbReference>
<dbReference type="NCBIfam" id="TIGR02937">
    <property type="entry name" value="sigma70-ECF"/>
    <property type="match status" value="1"/>
</dbReference>
<dbReference type="InterPro" id="IPR039425">
    <property type="entry name" value="RNA_pol_sigma-70-like"/>
</dbReference>